<comment type="subcellular location">
    <subcellularLocation>
        <location evidence="1">Membrane</location>
    </subcellularLocation>
</comment>
<dbReference type="InterPro" id="IPR023352">
    <property type="entry name" value="MAPEG-like_dom_sf"/>
</dbReference>
<keyword evidence="4 5" id="KW-0472">Membrane</keyword>
<name>A0ABS9VLH6_9SPHN</name>
<evidence type="ECO:0000256" key="3">
    <source>
        <dbReference type="ARBA" id="ARBA00022989"/>
    </source>
</evidence>
<reference evidence="6 7" key="1">
    <citation type="submission" date="2022-03" db="EMBL/GenBank/DDBJ databases">
        <authorList>
            <person name="Jo J.-H."/>
            <person name="Im W.-T."/>
        </authorList>
    </citation>
    <scope>NUCLEOTIDE SEQUENCE [LARGE SCALE GENOMIC DNA]</scope>
    <source>
        <strain evidence="6 7">SM33</strain>
    </source>
</reference>
<keyword evidence="7" id="KW-1185">Reference proteome</keyword>
<dbReference type="Proteomes" id="UP001203058">
    <property type="component" value="Unassembled WGS sequence"/>
</dbReference>
<dbReference type="Pfam" id="PF01124">
    <property type="entry name" value="MAPEG"/>
    <property type="match status" value="1"/>
</dbReference>
<dbReference type="RefSeq" id="WP_241446186.1">
    <property type="nucleotide sequence ID" value="NZ_JAKZHW010000001.1"/>
</dbReference>
<evidence type="ECO:0000256" key="1">
    <source>
        <dbReference type="ARBA" id="ARBA00004370"/>
    </source>
</evidence>
<evidence type="ECO:0000256" key="4">
    <source>
        <dbReference type="ARBA" id="ARBA00023136"/>
    </source>
</evidence>
<evidence type="ECO:0000313" key="7">
    <source>
        <dbReference type="Proteomes" id="UP001203058"/>
    </source>
</evidence>
<keyword evidence="2 5" id="KW-0812">Transmembrane</keyword>
<evidence type="ECO:0000256" key="2">
    <source>
        <dbReference type="ARBA" id="ARBA00022692"/>
    </source>
</evidence>
<dbReference type="InterPro" id="IPR001129">
    <property type="entry name" value="Membr-assoc_MAPEG"/>
</dbReference>
<dbReference type="Gene3D" id="1.20.120.550">
    <property type="entry name" value="Membrane associated eicosanoid/glutathione metabolism-like domain"/>
    <property type="match status" value="1"/>
</dbReference>
<feature type="transmembrane region" description="Helical" evidence="5">
    <location>
        <begin position="75"/>
        <end position="96"/>
    </location>
</feature>
<proteinExistence type="predicted"/>
<feature type="transmembrane region" description="Helical" evidence="5">
    <location>
        <begin position="116"/>
        <end position="134"/>
    </location>
</feature>
<evidence type="ECO:0000256" key="5">
    <source>
        <dbReference type="SAM" id="Phobius"/>
    </source>
</evidence>
<feature type="transmembrane region" description="Helical" evidence="5">
    <location>
        <begin position="6"/>
        <end position="26"/>
    </location>
</feature>
<accession>A0ABS9VLH6</accession>
<gene>
    <name evidence="6" type="ORF">LZ016_04770</name>
</gene>
<sequence length="154" mass="17009">MQYSPILAPVVALVAWTLVMLVWMAIARRAAFAKLGINWGTIPRGSRGVNLDGRAPDEAQWPSHNYNHLMEQPTIFYAIALTLAMMDMGHGLNYWLAWGYVGLRMIHSIVQSTVNIVAIRFPIFALASLCLLALTVHAGARILHDCLGTGVFVH</sequence>
<protein>
    <submittedName>
        <fullName evidence="6">MAPEG family protein</fullName>
    </submittedName>
</protein>
<dbReference type="SUPFAM" id="SSF161084">
    <property type="entry name" value="MAPEG domain-like"/>
    <property type="match status" value="1"/>
</dbReference>
<comment type="caution">
    <text evidence="6">The sequence shown here is derived from an EMBL/GenBank/DDBJ whole genome shotgun (WGS) entry which is preliminary data.</text>
</comment>
<evidence type="ECO:0000313" key="6">
    <source>
        <dbReference type="EMBL" id="MCH8615414.1"/>
    </source>
</evidence>
<keyword evidence="3 5" id="KW-1133">Transmembrane helix</keyword>
<dbReference type="EMBL" id="JAKZHW010000001">
    <property type="protein sequence ID" value="MCH8615414.1"/>
    <property type="molecule type" value="Genomic_DNA"/>
</dbReference>
<organism evidence="6 7">
    <name type="scientific">Sphingomonas telluris</name>
    <dbReference type="NCBI Taxonomy" id="2907998"/>
    <lineage>
        <taxon>Bacteria</taxon>
        <taxon>Pseudomonadati</taxon>
        <taxon>Pseudomonadota</taxon>
        <taxon>Alphaproteobacteria</taxon>
        <taxon>Sphingomonadales</taxon>
        <taxon>Sphingomonadaceae</taxon>
        <taxon>Sphingomonas</taxon>
    </lineage>
</organism>